<dbReference type="Proteomes" id="UP000776276">
    <property type="component" value="Unassembled WGS sequence"/>
</dbReference>
<dbReference type="PROSITE" id="PS50931">
    <property type="entry name" value="HTH_LYSR"/>
    <property type="match status" value="1"/>
</dbReference>
<keyword evidence="2" id="KW-0805">Transcription regulation</keyword>
<evidence type="ECO:0000256" key="1">
    <source>
        <dbReference type="ARBA" id="ARBA00009437"/>
    </source>
</evidence>
<evidence type="ECO:0000256" key="3">
    <source>
        <dbReference type="ARBA" id="ARBA00023125"/>
    </source>
</evidence>
<comment type="similarity">
    <text evidence="1">Belongs to the LysR transcriptional regulatory family.</text>
</comment>
<evidence type="ECO:0000256" key="4">
    <source>
        <dbReference type="ARBA" id="ARBA00023163"/>
    </source>
</evidence>
<dbReference type="InterPro" id="IPR058163">
    <property type="entry name" value="LysR-type_TF_proteobact-type"/>
</dbReference>
<dbReference type="RefSeq" id="WP_216322813.1">
    <property type="nucleotide sequence ID" value="NZ_JAHKRT010000003.1"/>
</dbReference>
<dbReference type="InterPro" id="IPR005119">
    <property type="entry name" value="LysR_subst-bd"/>
</dbReference>
<organism evidence="6 7">
    <name type="scientific">Sphingomonas quercus</name>
    <dbReference type="NCBI Taxonomy" id="2842451"/>
    <lineage>
        <taxon>Bacteria</taxon>
        <taxon>Pseudomonadati</taxon>
        <taxon>Pseudomonadota</taxon>
        <taxon>Alphaproteobacteria</taxon>
        <taxon>Sphingomonadales</taxon>
        <taxon>Sphingomonadaceae</taxon>
        <taxon>Sphingomonas</taxon>
    </lineage>
</organism>
<evidence type="ECO:0000313" key="6">
    <source>
        <dbReference type="EMBL" id="MBU3077788.1"/>
    </source>
</evidence>
<keyword evidence="3" id="KW-0238">DNA-binding</keyword>
<proteinExistence type="inferred from homology"/>
<dbReference type="Pfam" id="PF03466">
    <property type="entry name" value="LysR_substrate"/>
    <property type="match status" value="1"/>
</dbReference>
<sequence>MPHLPDFEAWAIFAKVAERGSFSQAADELGLAKTTVSKSISRLETKMRTTLIHRTTRKLSLTESGRLSLDRALRILADGAAIEADILEEAAVPRGQLRVASTTGFGLEALAPALPEFMEAYPEIELELCLTEDRVDLIADGWDLAIQIGGNIDSSLRISRLFSLRRPLVAAPSFLQRHGVPGHPSELAEYRVIIPTHVPWSSNWEFTHNITGEVAHVHVGGGLRVNNAAAMLPALKAGLGITLMPEFFVWEEIEAGALSLVLADWTVPPGPICVVTPPGRARPARVRVFLEFLREHFSSQPWARGVER</sequence>
<reference evidence="6 7" key="1">
    <citation type="submission" date="2021-06" db="EMBL/GenBank/DDBJ databases">
        <title>Sphingomonas sp. XMGL2, whole genome shotgun sequencing project.</title>
        <authorList>
            <person name="Zhao G."/>
            <person name="Shen L."/>
        </authorList>
    </citation>
    <scope>NUCLEOTIDE SEQUENCE [LARGE SCALE GENOMIC DNA]</scope>
    <source>
        <strain evidence="6 7">XMGL2</strain>
    </source>
</reference>
<name>A0ABS6BHK9_9SPHN</name>
<gene>
    <name evidence="6" type="ORF">KOF26_07905</name>
</gene>
<dbReference type="Pfam" id="PF00126">
    <property type="entry name" value="HTH_1"/>
    <property type="match status" value="1"/>
</dbReference>
<keyword evidence="7" id="KW-1185">Reference proteome</keyword>
<comment type="caution">
    <text evidence="6">The sequence shown here is derived from an EMBL/GenBank/DDBJ whole genome shotgun (WGS) entry which is preliminary data.</text>
</comment>
<keyword evidence="4" id="KW-0804">Transcription</keyword>
<dbReference type="CDD" id="cd08422">
    <property type="entry name" value="PBP2_CrgA_like"/>
    <property type="match status" value="1"/>
</dbReference>
<evidence type="ECO:0000256" key="2">
    <source>
        <dbReference type="ARBA" id="ARBA00023015"/>
    </source>
</evidence>
<dbReference type="PANTHER" id="PTHR30537:SF5">
    <property type="entry name" value="HTH-TYPE TRANSCRIPTIONAL ACTIVATOR TTDR-RELATED"/>
    <property type="match status" value="1"/>
</dbReference>
<dbReference type="PANTHER" id="PTHR30537">
    <property type="entry name" value="HTH-TYPE TRANSCRIPTIONAL REGULATOR"/>
    <property type="match status" value="1"/>
</dbReference>
<dbReference type="EMBL" id="JAHKRT010000003">
    <property type="protein sequence ID" value="MBU3077788.1"/>
    <property type="molecule type" value="Genomic_DNA"/>
</dbReference>
<protein>
    <submittedName>
        <fullName evidence="6">LysR family transcriptional regulator</fullName>
    </submittedName>
</protein>
<evidence type="ECO:0000259" key="5">
    <source>
        <dbReference type="PROSITE" id="PS50931"/>
    </source>
</evidence>
<feature type="domain" description="HTH lysR-type" evidence="5">
    <location>
        <begin position="5"/>
        <end position="62"/>
    </location>
</feature>
<evidence type="ECO:0000313" key="7">
    <source>
        <dbReference type="Proteomes" id="UP000776276"/>
    </source>
</evidence>
<dbReference type="InterPro" id="IPR000847">
    <property type="entry name" value="LysR_HTH_N"/>
</dbReference>
<accession>A0ABS6BHK9</accession>